<dbReference type="AlphaFoldDB" id="A0A6A6RUU0"/>
<dbReference type="EMBL" id="MU006791">
    <property type="protein sequence ID" value="KAF2638143.1"/>
    <property type="molecule type" value="Genomic_DNA"/>
</dbReference>
<name>A0A6A6RUU0_9PLEO</name>
<accession>A0A6A6RUU0</accession>
<keyword evidence="2" id="KW-1185">Reference proteome</keyword>
<organism evidence="1 2">
    <name type="scientific">Massarina eburnea CBS 473.64</name>
    <dbReference type="NCBI Taxonomy" id="1395130"/>
    <lineage>
        <taxon>Eukaryota</taxon>
        <taxon>Fungi</taxon>
        <taxon>Dikarya</taxon>
        <taxon>Ascomycota</taxon>
        <taxon>Pezizomycotina</taxon>
        <taxon>Dothideomycetes</taxon>
        <taxon>Pleosporomycetidae</taxon>
        <taxon>Pleosporales</taxon>
        <taxon>Massarineae</taxon>
        <taxon>Massarinaceae</taxon>
        <taxon>Massarina</taxon>
    </lineage>
</organism>
<gene>
    <name evidence="1" type="ORF">P280DRAFT_92136</name>
</gene>
<evidence type="ECO:0000313" key="2">
    <source>
        <dbReference type="Proteomes" id="UP000799753"/>
    </source>
</evidence>
<dbReference type="Proteomes" id="UP000799753">
    <property type="component" value="Unassembled WGS sequence"/>
</dbReference>
<sequence length="105" mass="11374">MTLVPTVTLLGWRATSYITPIASPLLQPPRALFDIAVSATVPDTSSAVQCAVPLSQPIDRSIAVQIAFTWPPGITNLLLRVARGRHPLTARFCRNNNIWGASPEQ</sequence>
<proteinExistence type="predicted"/>
<protein>
    <submittedName>
        <fullName evidence="1">Uncharacterized protein</fullName>
    </submittedName>
</protein>
<reference evidence="1" key="1">
    <citation type="journal article" date="2020" name="Stud. Mycol.">
        <title>101 Dothideomycetes genomes: a test case for predicting lifestyles and emergence of pathogens.</title>
        <authorList>
            <person name="Haridas S."/>
            <person name="Albert R."/>
            <person name="Binder M."/>
            <person name="Bloem J."/>
            <person name="Labutti K."/>
            <person name="Salamov A."/>
            <person name="Andreopoulos B."/>
            <person name="Baker S."/>
            <person name="Barry K."/>
            <person name="Bills G."/>
            <person name="Bluhm B."/>
            <person name="Cannon C."/>
            <person name="Castanera R."/>
            <person name="Culley D."/>
            <person name="Daum C."/>
            <person name="Ezra D."/>
            <person name="Gonzalez J."/>
            <person name="Henrissat B."/>
            <person name="Kuo A."/>
            <person name="Liang C."/>
            <person name="Lipzen A."/>
            <person name="Lutzoni F."/>
            <person name="Magnuson J."/>
            <person name="Mondo S."/>
            <person name="Nolan M."/>
            <person name="Ohm R."/>
            <person name="Pangilinan J."/>
            <person name="Park H.-J."/>
            <person name="Ramirez L."/>
            <person name="Alfaro M."/>
            <person name="Sun H."/>
            <person name="Tritt A."/>
            <person name="Yoshinaga Y."/>
            <person name="Zwiers L.-H."/>
            <person name="Turgeon B."/>
            <person name="Goodwin S."/>
            <person name="Spatafora J."/>
            <person name="Crous P."/>
            <person name="Grigoriev I."/>
        </authorList>
    </citation>
    <scope>NUCLEOTIDE SEQUENCE</scope>
    <source>
        <strain evidence="1">CBS 473.64</strain>
    </source>
</reference>
<evidence type="ECO:0000313" key="1">
    <source>
        <dbReference type="EMBL" id="KAF2638143.1"/>
    </source>
</evidence>